<keyword evidence="2" id="KW-1185">Reference proteome</keyword>
<comment type="caution">
    <text evidence="1">The sequence shown here is derived from an EMBL/GenBank/DDBJ whole genome shotgun (WGS) entry which is preliminary data.</text>
</comment>
<reference evidence="1 2" key="1">
    <citation type="submission" date="2023-07" db="EMBL/GenBank/DDBJ databases">
        <authorList>
            <person name="Girao M."/>
            <person name="Carvalho M.F."/>
        </authorList>
    </citation>
    <scope>NUCLEOTIDE SEQUENCE [LARGE SCALE GENOMIC DNA]</scope>
    <source>
        <strain evidence="1 2">YIM65754</strain>
    </source>
</reference>
<evidence type="ECO:0000313" key="2">
    <source>
        <dbReference type="Proteomes" id="UP001336020"/>
    </source>
</evidence>
<evidence type="ECO:0000313" key="1">
    <source>
        <dbReference type="EMBL" id="MEE2059822.1"/>
    </source>
</evidence>
<dbReference type="EMBL" id="JAUTXY010000010">
    <property type="protein sequence ID" value="MEE2059822.1"/>
    <property type="molecule type" value="Genomic_DNA"/>
</dbReference>
<protein>
    <submittedName>
        <fullName evidence="1">Uncharacterized protein</fullName>
    </submittedName>
</protein>
<dbReference type="Proteomes" id="UP001336020">
    <property type="component" value="Unassembled WGS sequence"/>
</dbReference>
<gene>
    <name evidence="1" type="ORF">Q7514_20075</name>
</gene>
<sequence>MSEHAGVLGRIRRLMTKRTPEPLDVTRQDLVVVVESFDDSEACSTALDRGAQGAPHWIEADDAVLRHHLELPPAAVEEALALAGQDGYTAAVPSHPVSPGHSAADGGTPLSLILQRVQRLDAMHCAQEKSRMASLAQRLGGNALGWDALQPE</sequence>
<accession>A0ABU7LE41</accession>
<dbReference type="RefSeq" id="WP_330135035.1">
    <property type="nucleotide sequence ID" value="NZ_JAUTXY010000010.1"/>
</dbReference>
<organism evidence="1 2">
    <name type="scientific">Rhodococcus artemisiae</name>
    <dbReference type="NCBI Taxonomy" id="714159"/>
    <lineage>
        <taxon>Bacteria</taxon>
        <taxon>Bacillati</taxon>
        <taxon>Actinomycetota</taxon>
        <taxon>Actinomycetes</taxon>
        <taxon>Mycobacteriales</taxon>
        <taxon>Nocardiaceae</taxon>
        <taxon>Rhodococcus</taxon>
    </lineage>
</organism>
<name>A0ABU7LE41_9NOCA</name>
<proteinExistence type="predicted"/>